<comment type="caution">
    <text evidence="2">The sequence shown here is derived from an EMBL/GenBank/DDBJ whole genome shotgun (WGS) entry which is preliminary data.</text>
</comment>
<organism evidence="2 3">
    <name type="scientific">Candidatus Dojkabacteria bacterium</name>
    <dbReference type="NCBI Taxonomy" id="2099670"/>
    <lineage>
        <taxon>Bacteria</taxon>
        <taxon>Candidatus Dojkabacteria</taxon>
    </lineage>
</organism>
<dbReference type="AlphaFoldDB" id="A0A955I8Y1"/>
<dbReference type="EMBL" id="JAGQLJ010000020">
    <property type="protein sequence ID" value="MCA9380842.1"/>
    <property type="molecule type" value="Genomic_DNA"/>
</dbReference>
<accession>A0A955I8Y1</accession>
<protein>
    <submittedName>
        <fullName evidence="2">Uncharacterized protein</fullName>
    </submittedName>
</protein>
<feature type="compositionally biased region" description="Basic and acidic residues" evidence="1">
    <location>
        <begin position="234"/>
        <end position="257"/>
    </location>
</feature>
<evidence type="ECO:0000256" key="1">
    <source>
        <dbReference type="SAM" id="MobiDB-lite"/>
    </source>
</evidence>
<evidence type="ECO:0000313" key="2">
    <source>
        <dbReference type="EMBL" id="MCA9380842.1"/>
    </source>
</evidence>
<evidence type="ECO:0000313" key="3">
    <source>
        <dbReference type="Proteomes" id="UP000775877"/>
    </source>
</evidence>
<reference evidence="2" key="2">
    <citation type="journal article" date="2021" name="Microbiome">
        <title>Successional dynamics and alternative stable states in a saline activated sludge microbial community over 9 years.</title>
        <authorList>
            <person name="Wang Y."/>
            <person name="Ye J."/>
            <person name="Ju F."/>
            <person name="Liu L."/>
            <person name="Boyd J.A."/>
            <person name="Deng Y."/>
            <person name="Parks D.H."/>
            <person name="Jiang X."/>
            <person name="Yin X."/>
            <person name="Woodcroft B.J."/>
            <person name="Tyson G.W."/>
            <person name="Hugenholtz P."/>
            <person name="Polz M.F."/>
            <person name="Zhang T."/>
        </authorList>
    </citation>
    <scope>NUCLEOTIDE SEQUENCE</scope>
    <source>
        <strain evidence="2">HKST-UBA13</strain>
    </source>
</reference>
<dbReference type="Proteomes" id="UP000775877">
    <property type="component" value="Unassembled WGS sequence"/>
</dbReference>
<gene>
    <name evidence="2" type="ORF">KC678_01115</name>
</gene>
<reference evidence="2" key="1">
    <citation type="submission" date="2020-04" db="EMBL/GenBank/DDBJ databases">
        <authorList>
            <person name="Zhang T."/>
        </authorList>
    </citation>
    <scope>NUCLEOTIDE SEQUENCE</scope>
    <source>
        <strain evidence="2">HKST-UBA13</strain>
    </source>
</reference>
<feature type="region of interest" description="Disordered" evidence="1">
    <location>
        <begin position="234"/>
        <end position="298"/>
    </location>
</feature>
<name>A0A955I8Y1_9BACT</name>
<sequence length="298" mass="33595">MGDSVYGGGGYNEVSEIHEVDSIEEILSPSEIDKSEEFAQNKMRSFVYRSVVGVLLCAQFAIGIDNFFDANSIITKWSDLQDRLGLLKENPKLNNQDPSSKYYGNENALIFAASEAKELIDEISEHTDLILEDFSELRTSSIQFKLHVLGTQLGLEYDLNSDGVFDINPELLGLRIDSLIAEMKSIEANGEKDRDEGLAKTIGFAIATLLAAYITDRHISGKDSDVTNFTNKVRKDNLENRKQRRAKEAKERKEEKKEKRKNSEKRKNEDNIHVAGNGTSLTDEEIIRLMQDPNKLES</sequence>
<proteinExistence type="predicted"/>